<evidence type="ECO:0000313" key="2">
    <source>
        <dbReference type="EMBL" id="MBE9042740.1"/>
    </source>
</evidence>
<organism evidence="2 3">
    <name type="scientific">Zarconia navalis LEGE 11467</name>
    <dbReference type="NCBI Taxonomy" id="1828826"/>
    <lineage>
        <taxon>Bacteria</taxon>
        <taxon>Bacillati</taxon>
        <taxon>Cyanobacteriota</taxon>
        <taxon>Cyanophyceae</taxon>
        <taxon>Oscillatoriophycideae</taxon>
        <taxon>Oscillatoriales</taxon>
        <taxon>Oscillatoriales incertae sedis</taxon>
        <taxon>Zarconia</taxon>
        <taxon>Zarconia navalis</taxon>
    </lineage>
</organism>
<dbReference type="SUPFAM" id="SSF53335">
    <property type="entry name" value="S-adenosyl-L-methionine-dependent methyltransferases"/>
    <property type="match status" value="1"/>
</dbReference>
<proteinExistence type="predicted"/>
<keyword evidence="2" id="KW-0808">Transferase</keyword>
<comment type="caution">
    <text evidence="2">The sequence shown here is derived from an EMBL/GenBank/DDBJ whole genome shotgun (WGS) entry which is preliminary data.</text>
</comment>
<evidence type="ECO:0000313" key="3">
    <source>
        <dbReference type="Proteomes" id="UP000621799"/>
    </source>
</evidence>
<reference evidence="2" key="1">
    <citation type="submission" date="2020-10" db="EMBL/GenBank/DDBJ databases">
        <authorList>
            <person name="Castelo-Branco R."/>
            <person name="Eusebio N."/>
            <person name="Adriana R."/>
            <person name="Vieira A."/>
            <person name="Brugerolle De Fraissinette N."/>
            <person name="Rezende De Castro R."/>
            <person name="Schneider M.P."/>
            <person name="Vasconcelos V."/>
            <person name="Leao P.N."/>
        </authorList>
    </citation>
    <scope>NUCLEOTIDE SEQUENCE</scope>
    <source>
        <strain evidence="2">LEGE 11467</strain>
    </source>
</reference>
<gene>
    <name evidence="2" type="ORF">IQ235_18430</name>
</gene>
<evidence type="ECO:0000259" key="1">
    <source>
        <dbReference type="Pfam" id="PF13649"/>
    </source>
</evidence>
<feature type="domain" description="Methyltransferase" evidence="1">
    <location>
        <begin position="40"/>
        <end position="110"/>
    </location>
</feature>
<protein>
    <submittedName>
        <fullName evidence="2">Class I SAM-dependent methyltransferase</fullName>
    </submittedName>
</protein>
<dbReference type="InterPro" id="IPR029063">
    <property type="entry name" value="SAM-dependent_MTases_sf"/>
</dbReference>
<dbReference type="CDD" id="cd02440">
    <property type="entry name" value="AdoMet_MTases"/>
    <property type="match status" value="1"/>
</dbReference>
<keyword evidence="2" id="KW-0489">Methyltransferase</keyword>
<dbReference type="Pfam" id="PF13649">
    <property type="entry name" value="Methyltransf_25"/>
    <property type="match status" value="1"/>
</dbReference>
<dbReference type="EMBL" id="JADEXN010000423">
    <property type="protein sequence ID" value="MBE9042740.1"/>
    <property type="molecule type" value="Genomic_DNA"/>
</dbReference>
<keyword evidence="3" id="KW-1185">Reference proteome</keyword>
<dbReference type="Proteomes" id="UP000621799">
    <property type="component" value="Unassembled WGS sequence"/>
</dbReference>
<dbReference type="Gene3D" id="3.40.50.150">
    <property type="entry name" value="Vaccinia Virus protein VP39"/>
    <property type="match status" value="1"/>
</dbReference>
<dbReference type="GO" id="GO:0008168">
    <property type="term" value="F:methyltransferase activity"/>
    <property type="evidence" value="ECO:0007669"/>
    <property type="project" value="UniProtKB-KW"/>
</dbReference>
<dbReference type="InterPro" id="IPR041698">
    <property type="entry name" value="Methyltransf_25"/>
</dbReference>
<accession>A0A928W3T6</accession>
<name>A0A928W3T6_9CYAN</name>
<dbReference type="RefSeq" id="WP_264322889.1">
    <property type="nucleotide sequence ID" value="NZ_JADEXN010000423.1"/>
</dbReference>
<sequence length="239" mass="26651">MGYYQGIADYYDLLMDAGYYDYESLATSIRSAIGSRKRLLELGIGTGQVAQALLKLDPTYDYVGIDFSPAMIEIANKRLSNSIPIVECDVAKMNLDRKFDAAISSGGTWVIVRSNNELQLGTHLFNQENDILGLQNVAKHLDSGGLLLLSVHSPHEDRDLNLTDGIVYSQKIGKPNGSSEHFFVEKTYSFHKEGSVLAEETLALGFYKDTAFQKILADVGFKPLEMTDDRKFFVFEKVD</sequence>
<dbReference type="AlphaFoldDB" id="A0A928W3T6"/>
<dbReference type="GO" id="GO:0032259">
    <property type="term" value="P:methylation"/>
    <property type="evidence" value="ECO:0007669"/>
    <property type="project" value="UniProtKB-KW"/>
</dbReference>